<feature type="transmembrane region" description="Helical" evidence="11">
    <location>
        <begin position="1907"/>
        <end position="1929"/>
    </location>
</feature>
<evidence type="ECO:0000256" key="5">
    <source>
        <dbReference type="ARBA" id="ARBA00022840"/>
    </source>
</evidence>
<dbReference type="OrthoDB" id="289856at2759"/>
<evidence type="ECO:0000256" key="4">
    <source>
        <dbReference type="ARBA" id="ARBA00022741"/>
    </source>
</evidence>
<evidence type="ECO:0000256" key="1">
    <source>
        <dbReference type="ARBA" id="ARBA00004141"/>
    </source>
</evidence>
<feature type="region of interest" description="Disordered" evidence="10">
    <location>
        <begin position="106"/>
        <end position="188"/>
    </location>
</feature>
<dbReference type="EC" id="3.6.3.8" evidence="13"/>
<feature type="transmembrane region" description="Helical" evidence="11">
    <location>
        <begin position="427"/>
        <end position="446"/>
    </location>
</feature>
<feature type="transmembrane region" description="Helical" evidence="11">
    <location>
        <begin position="721"/>
        <end position="739"/>
    </location>
</feature>
<evidence type="ECO:0000256" key="8">
    <source>
        <dbReference type="ARBA" id="ARBA00022989"/>
    </source>
</evidence>
<feature type="region of interest" description="Disordered" evidence="10">
    <location>
        <begin position="537"/>
        <end position="560"/>
    </location>
</feature>
<feature type="compositionally biased region" description="Polar residues" evidence="10">
    <location>
        <begin position="167"/>
        <end position="188"/>
    </location>
</feature>
<dbReference type="InterPro" id="IPR059000">
    <property type="entry name" value="ATPase_P-type_domA"/>
</dbReference>
<feature type="compositionally biased region" description="Polar residues" evidence="10">
    <location>
        <begin position="1670"/>
        <end position="1680"/>
    </location>
</feature>
<evidence type="ECO:0000313" key="13">
    <source>
        <dbReference type="EMBL" id="KFG31770.1"/>
    </source>
</evidence>
<feature type="region of interest" description="Disordered" evidence="10">
    <location>
        <begin position="1615"/>
        <end position="1691"/>
    </location>
</feature>
<sequence length="2473" mass="270996">MNRAVCTAAGVTRLPSVTAFPDFRLRLPLRVRSVRFIVFAVVTVFTFSVDPERSFWRVQNDRLVTHFLGHGHSSEKTLFALSPVLAHAITRETPRKTLEERHHVRAFSSQHAGRARHDEAELQPVSSKDSTARRTAAAHEESKAHNREGKGASEGFQGRSKVENDGQESPDSKNSGAPSAPSSQAKPERNYQTGFLGFFSGQCPATPLTTPIPPHFVRFVIICYSVIAGIAILWLLVQASRRKHHQRKQKQALQELVRHGELWHRSGKVVQRLSSGMRVATEGDPDEDNSLHSGPLTFVRGMLIQQEGCYRSLPGSMIKTVLKASFALACVLPILAISVSVVTHSNRSLTSFLMPPVFYDAQEPPAPPSNFRLGSESVKSSPSDSSRAIPKTRPPASLEGSSNDFITQYWISDVECMQTREEVCVSLMLFSFLYLALGQALWVRFLRDLDLTPAPLASCSQLRLRVTYIPLHRVEQLRRSWQREHRCHAAKTCSDELMRRRFTAVAASVTNVLSAEGAENSSQALERLGAGEACTSAVGHPGKATREGSEEGLEGKKDWTDGGMFVEEEDLTRWSMGEINLQSLQTQTFVADVWSTVSVQHRQRFVEVEGLSFVYESRTGVFVLATTFQEKQGVGEAVDLAEALTAEDMDGSEDKATRLLNTFQRVLLKPEEVADRQYIGKNRLVVANTTFRELVWSSVTGNAFYFAVLVAMWYYSFTRNFLVLGTLLVFVVFEGLYRIRLLVRQQKRLQSLAAEREKAVSAKPALVLRLLRTASGLKTGAEPRSATPPQSGQGSHSFVPTWIRIPAADIVPSDIVRLSRGDVVPCDMLLVNGTVAVDESSLRGDGTPQRKGPLRVSVRKLRGKLHGGDKGTPLPEDGRLADSVLHAGTSVISCTEARGRSRTLDEEAIQYVFTVEDETANRSAGKAFRETLGVEQRAKLEKNLATVERTQVAAAEALMDAGASGQGGICWGVALRTGIDTAAGQQLRQLQLPEQEMFRYDRKLIYVCSIVLILWLGLVAVHAHYTESLLLSFRFAVDSLLKLLPLWLPALCGLFATLAARRLRVCSAKEIDGFRRRVEQATGRNCLRVFLSAASQARMLASLPSEQPVDTREPQGMSPVSPKSRSGLSSPLDPADRSSTVVDSRPFTVVCPAPGRLPIAAKVRIVCFDKTGTLTREEFSFVGCQPVEAASMLSFVSYEPDGPAMQMRPRGAGAPLPNVKNSPQTFQAAGGDRQVPPRLFEGLVCCHGLTLDNAQMVGTLLEQQMFESTGWKMKWTVFPQQRADGPTEIAGLTRLAFSPANAKGYYSDEDGDRTGGFVLLQRLVFDPVRQVMSVVVAKVKDERRGDQNEGEVFVFCKGSYEAIASLCRPETVPGQFLHRAGTYAKEGVYVLAAASKSLGVRTDLNAWKDLPRSEVESDLDLEGLLLFRNELRPDAADTIHQLKVAKIRPVILTGDSPLTAVAVARRAGMVGGSGGVFGSDTGRLQRLSRGDTVDGLHPMVLGDLVDDDLSGEDVEAFQSGQDRVGDSRAGKRCTGGSQGWHPAKERTSAVCQGEKSKAAAGLCERVKWTNVDTGEEIDRWTVFFTKEYKELALTARAVEALTETPDILMAGDLSGEDFAVGDEGDSDQLEEESEGLLWSQGHSGVPPGSESTPSNTGGSSGSQSPSSASLGQTECWSPNSKRYGGPVEDPSSLFRVRQRRPTMFDRILFRVRVFARMSPHGKALIIERYQERGLIVSMVGDGTNDCFAIRQAQVGIAFGPGSLCQSIAPFAILTNQREEPTHSASSSDSSASAGQSKASLVVHHCPRANRFDSCGLLGVITLMREGRATLVTSFAVYKLQILYGLLSAVSYLMLTVGAYGTPNAFSLFFSSVAMLLGLSLSMLWSVPSVTPLTKRSPTSNPLGVRTVAEVMSILIVDLLALFLLFGLLYGPAGRPLPCAWVQREVRHELLQRQQIENLLDLHSFNEPHIAQMEDAVTHAKKKLVEYNPDKEADGGHTKQRTAVHDKAIAEVQRWRVEVTPSLSFPTHEANRVTDLVGNVSDKTISSQQQTLNGNHSTAMLKNLEETTKGHNGATAFLEVNQQVATRFRTEVNAVPFREKSIRKQSVFSSGLVEDVELRNMIPAAKRNRAVSHNGNAHEDGEVRHFSIPESSAQSWIEKTRGTAPPPHPDVDTLMGHNLRPGAAEHNLPCSRDGRTEASVIFLWLGACLLNAALIFSSGRTSGKAFWSNPVLMPLSFIFAVFFVFLVTAPKNRVSCVFMVNCPANEIRMQQQRRNAIGVAKQLVTDEEAKDMYRLLARNAEMDVVKVRAILSVDMAAPNERLPTLPSTSLPAHSNLGGASETSKSGQLETAGDLAKSFRARMARRAQIGIHGSRKPMIPGQFNGATEERNEGVNNVQVDEVQPKQGDRGRVKGNNGSVISAWYGQVLLYVLCSMSVLNGMIHMYVIGDQMGRDTIANWWRKAHPSRYKGEVIAV</sequence>
<comment type="caution">
    <text evidence="13">The sequence shown here is derived from an EMBL/GenBank/DDBJ whole genome shotgun (WGS) entry which is preliminary data.</text>
</comment>
<feature type="compositionally biased region" description="Low complexity" evidence="10">
    <location>
        <begin position="375"/>
        <end position="386"/>
    </location>
</feature>
<keyword evidence="13" id="KW-0378">Hydrolase</keyword>
<evidence type="ECO:0000256" key="10">
    <source>
        <dbReference type="SAM" id="MobiDB-lite"/>
    </source>
</evidence>
<dbReference type="InterPro" id="IPR023214">
    <property type="entry name" value="HAD_sf"/>
</dbReference>
<evidence type="ECO:0000256" key="3">
    <source>
        <dbReference type="ARBA" id="ARBA00022723"/>
    </source>
</evidence>
<feature type="region of interest" description="Disordered" evidence="10">
    <location>
        <begin position="369"/>
        <end position="400"/>
    </location>
</feature>
<dbReference type="Pfam" id="PF00122">
    <property type="entry name" value="E1-E2_ATPase"/>
    <property type="match status" value="1"/>
</dbReference>
<feature type="transmembrane region" description="Helical" evidence="11">
    <location>
        <begin position="1004"/>
        <end position="1023"/>
    </location>
</feature>
<keyword evidence="7" id="KW-1278">Translocase</keyword>
<evidence type="ECO:0000256" key="7">
    <source>
        <dbReference type="ARBA" id="ARBA00022967"/>
    </source>
</evidence>
<dbReference type="Gene3D" id="3.40.50.1000">
    <property type="entry name" value="HAD superfamily/HAD-like"/>
    <property type="match status" value="2"/>
</dbReference>
<protein>
    <submittedName>
        <fullName evidence="13">Haloacid dehalogenase family hydrolase domain-containing protein</fullName>
        <ecNumber evidence="13">3.6.3.8</ecNumber>
    </submittedName>
</protein>
<evidence type="ECO:0000259" key="12">
    <source>
        <dbReference type="Pfam" id="PF00122"/>
    </source>
</evidence>
<dbReference type="GO" id="GO:0140358">
    <property type="term" value="F:P-type transmembrane transporter activity"/>
    <property type="evidence" value="ECO:0007669"/>
    <property type="project" value="InterPro"/>
</dbReference>
<dbReference type="InterPro" id="IPR036412">
    <property type="entry name" value="HAD-like_sf"/>
</dbReference>
<feature type="transmembrane region" description="Helical" evidence="11">
    <location>
        <begin position="216"/>
        <end position="237"/>
    </location>
</feature>
<keyword evidence="9 11" id="KW-0472">Membrane</keyword>
<feature type="transmembrane region" description="Helical" evidence="11">
    <location>
        <begin position="2200"/>
        <end position="2218"/>
    </location>
</feature>
<evidence type="ECO:0000256" key="6">
    <source>
        <dbReference type="ARBA" id="ARBA00022842"/>
    </source>
</evidence>
<keyword evidence="5" id="KW-0067">ATP-binding</keyword>
<evidence type="ECO:0000256" key="9">
    <source>
        <dbReference type="ARBA" id="ARBA00023136"/>
    </source>
</evidence>
<feature type="compositionally biased region" description="Basic and acidic residues" evidence="10">
    <location>
        <begin position="137"/>
        <end position="151"/>
    </location>
</feature>
<feature type="region of interest" description="Disordered" evidence="10">
    <location>
        <begin position="2321"/>
        <end position="2349"/>
    </location>
</feature>
<feature type="transmembrane region" description="Helical" evidence="11">
    <location>
        <begin position="2421"/>
        <end position="2444"/>
    </location>
</feature>
<dbReference type="PROSITE" id="PS00154">
    <property type="entry name" value="ATPASE_E1_E2"/>
    <property type="match status" value="1"/>
</dbReference>
<dbReference type="InterPro" id="IPR023298">
    <property type="entry name" value="ATPase_P-typ_TM_dom_sf"/>
</dbReference>
<accession>A0A086JI02</accession>
<keyword evidence="2 11" id="KW-0812">Transmembrane</keyword>
<dbReference type="EMBL" id="AHZU02001492">
    <property type="protein sequence ID" value="KFG31770.1"/>
    <property type="molecule type" value="Genomic_DNA"/>
</dbReference>
<feature type="transmembrane region" description="Helical" evidence="11">
    <location>
        <begin position="1841"/>
        <end position="1859"/>
    </location>
</feature>
<dbReference type="GO" id="GO:0016020">
    <property type="term" value="C:membrane"/>
    <property type="evidence" value="ECO:0007669"/>
    <property type="project" value="UniProtKB-SubCell"/>
</dbReference>
<dbReference type="InterPro" id="IPR023299">
    <property type="entry name" value="ATPase_P-typ_cyto_dom_N"/>
</dbReference>
<dbReference type="GO" id="GO:0005524">
    <property type="term" value="F:ATP binding"/>
    <property type="evidence" value="ECO:0007669"/>
    <property type="project" value="UniProtKB-KW"/>
</dbReference>
<keyword evidence="6" id="KW-0460">Magnesium</keyword>
<dbReference type="InterPro" id="IPR006544">
    <property type="entry name" value="P-type_TPase_V"/>
</dbReference>
<feature type="region of interest" description="Disordered" evidence="10">
    <location>
        <begin position="1519"/>
        <end position="1546"/>
    </location>
</feature>
<evidence type="ECO:0000256" key="2">
    <source>
        <dbReference type="ARBA" id="ARBA00022692"/>
    </source>
</evidence>
<dbReference type="SUPFAM" id="SSF56784">
    <property type="entry name" value="HAD-like"/>
    <property type="match status" value="1"/>
</dbReference>
<feature type="domain" description="P-type ATPase A" evidence="12">
    <location>
        <begin position="801"/>
        <end position="869"/>
    </location>
</feature>
<comment type="subcellular location">
    <subcellularLocation>
        <location evidence="1">Membrane</location>
        <topology evidence="1">Multi-pass membrane protein</topology>
    </subcellularLocation>
</comment>
<dbReference type="GO" id="GO:0046872">
    <property type="term" value="F:metal ion binding"/>
    <property type="evidence" value="ECO:0007669"/>
    <property type="project" value="UniProtKB-KW"/>
</dbReference>
<dbReference type="Proteomes" id="UP000028837">
    <property type="component" value="Unassembled WGS sequence"/>
</dbReference>
<keyword evidence="3" id="KW-0479">Metal-binding</keyword>
<dbReference type="Gene3D" id="3.40.1110.10">
    <property type="entry name" value="Calcium-transporting ATPase, cytoplasmic domain N"/>
    <property type="match status" value="1"/>
</dbReference>
<dbReference type="GO" id="GO:0019829">
    <property type="term" value="F:ATPase-coupled monoatomic cation transmembrane transporter activity"/>
    <property type="evidence" value="ECO:0007669"/>
    <property type="project" value="TreeGrafter"/>
</dbReference>
<name>A0A086JI02_TOXGO</name>
<dbReference type="SUPFAM" id="SSF81653">
    <property type="entry name" value="Calcium ATPase, transduction domain A"/>
    <property type="match status" value="1"/>
</dbReference>
<feature type="transmembrane region" description="Helical" evidence="11">
    <location>
        <begin position="2230"/>
        <end position="2248"/>
    </location>
</feature>
<evidence type="ECO:0000256" key="11">
    <source>
        <dbReference type="SAM" id="Phobius"/>
    </source>
</evidence>
<dbReference type="InterPro" id="IPR008250">
    <property type="entry name" value="ATPase_P-typ_transduc_dom_A_sf"/>
</dbReference>
<feature type="compositionally biased region" description="Acidic residues" evidence="10">
    <location>
        <begin position="1619"/>
        <end position="1634"/>
    </location>
</feature>
<dbReference type="PANTHER" id="PTHR45630">
    <property type="entry name" value="CATION-TRANSPORTING ATPASE-RELATED"/>
    <property type="match status" value="1"/>
</dbReference>
<dbReference type="GO" id="GO:0016787">
    <property type="term" value="F:hydrolase activity"/>
    <property type="evidence" value="ECO:0007669"/>
    <property type="project" value="UniProtKB-KW"/>
</dbReference>
<gene>
    <name evidence="13" type="ORF">TGDOM2_236860</name>
</gene>
<keyword evidence="4" id="KW-0547">Nucleotide-binding</keyword>
<feature type="transmembrane region" description="Helical" evidence="11">
    <location>
        <begin position="1865"/>
        <end position="1886"/>
    </location>
</feature>
<feature type="transmembrane region" description="Helical" evidence="11">
    <location>
        <begin position="321"/>
        <end position="342"/>
    </location>
</feature>
<dbReference type="PRINTS" id="PR00119">
    <property type="entry name" value="CATATPASE"/>
</dbReference>
<keyword evidence="8 11" id="KW-1133">Transmembrane helix</keyword>
<feature type="compositionally biased region" description="Low complexity" evidence="10">
    <location>
        <begin position="1646"/>
        <end position="1669"/>
    </location>
</feature>
<feature type="transmembrane region" description="Helical" evidence="11">
    <location>
        <begin position="694"/>
        <end position="715"/>
    </location>
</feature>
<dbReference type="Gene3D" id="2.70.150.10">
    <property type="entry name" value="Calcium-transporting ATPase, cytoplasmic transduction domain A"/>
    <property type="match status" value="1"/>
</dbReference>
<feature type="region of interest" description="Disordered" evidence="10">
    <location>
        <begin position="1104"/>
        <end position="1140"/>
    </location>
</feature>
<feature type="compositionally biased region" description="Basic and acidic residues" evidence="10">
    <location>
        <begin position="544"/>
        <end position="560"/>
    </location>
</feature>
<proteinExistence type="predicted"/>
<dbReference type="SUPFAM" id="SSF81665">
    <property type="entry name" value="Calcium ATPase, transmembrane domain M"/>
    <property type="match status" value="1"/>
</dbReference>
<dbReference type="VEuPathDB" id="ToxoDB:TGDOM2_236860"/>
<reference evidence="13 14" key="1">
    <citation type="submission" date="2014-02" db="EMBL/GenBank/DDBJ databases">
        <authorList>
            <person name="Sibley D."/>
            <person name="Venepally P."/>
            <person name="Karamycheva S."/>
            <person name="Hadjithomas M."/>
            <person name="Khan A."/>
            <person name="Brunk B."/>
            <person name="Roos D."/>
            <person name="Caler E."/>
            <person name="Lorenzi H."/>
        </authorList>
    </citation>
    <scope>NUCLEOTIDE SEQUENCE [LARGE SCALE GENOMIC DNA]</scope>
    <source>
        <strain evidence="13 14">GAB2-2007-GAL-DOM2</strain>
    </source>
</reference>
<dbReference type="InterPro" id="IPR018303">
    <property type="entry name" value="ATPase_P-typ_P_site"/>
</dbReference>
<organism evidence="13 14">
    <name type="scientific">Toxoplasma gondii GAB2-2007-GAL-DOM2</name>
    <dbReference type="NCBI Taxonomy" id="1130820"/>
    <lineage>
        <taxon>Eukaryota</taxon>
        <taxon>Sar</taxon>
        <taxon>Alveolata</taxon>
        <taxon>Apicomplexa</taxon>
        <taxon>Conoidasida</taxon>
        <taxon>Coccidia</taxon>
        <taxon>Eucoccidiorida</taxon>
        <taxon>Eimeriorina</taxon>
        <taxon>Sarcocystidae</taxon>
        <taxon>Toxoplasma</taxon>
    </lineage>
</organism>
<evidence type="ECO:0000313" key="14">
    <source>
        <dbReference type="Proteomes" id="UP000028837"/>
    </source>
</evidence>
<dbReference type="Pfam" id="PF00702">
    <property type="entry name" value="Hydrolase"/>
    <property type="match status" value="1"/>
</dbReference>
<dbReference type="PANTHER" id="PTHR45630:SF11">
    <property type="entry name" value="CATION-TRANSPORTING P-TYPE ATPASE N-TERMINAL DOMAIN-CONTAINING PROTEIN"/>
    <property type="match status" value="1"/>
</dbReference>